<dbReference type="FunFam" id="3.30.60.30:FF:000024">
    <property type="entry name" value="Transmembrane agrin"/>
    <property type="match status" value="1"/>
</dbReference>
<accession>A0AAW1VDB2</accession>
<evidence type="ECO:0000256" key="3">
    <source>
        <dbReference type="ARBA" id="ARBA00023157"/>
    </source>
</evidence>
<evidence type="ECO:0000313" key="5">
    <source>
        <dbReference type="EMBL" id="KAK9890326.1"/>
    </source>
</evidence>
<dbReference type="GO" id="GO:0005576">
    <property type="term" value="C:extracellular region"/>
    <property type="evidence" value="ECO:0007669"/>
    <property type="project" value="TreeGrafter"/>
</dbReference>
<proteinExistence type="predicted"/>
<evidence type="ECO:0000259" key="4">
    <source>
        <dbReference type="PROSITE" id="PS51465"/>
    </source>
</evidence>
<name>A0AAW1VDB2_9CUCU</name>
<keyword evidence="3" id="KW-1015">Disulfide bond</keyword>
<dbReference type="CDD" id="cd00104">
    <property type="entry name" value="KAZAL_FS"/>
    <property type="match status" value="1"/>
</dbReference>
<dbReference type="PANTHER" id="PTHR10913">
    <property type="entry name" value="FOLLISTATIN-RELATED"/>
    <property type="match status" value="1"/>
</dbReference>
<feature type="domain" description="Kazal-like" evidence="4">
    <location>
        <begin position="41"/>
        <end position="95"/>
    </location>
</feature>
<evidence type="ECO:0000256" key="1">
    <source>
        <dbReference type="ARBA" id="ARBA00022690"/>
    </source>
</evidence>
<gene>
    <name evidence="5" type="ORF">WA026_010424</name>
</gene>
<keyword evidence="1" id="KW-0646">Protease inhibitor</keyword>
<dbReference type="EMBL" id="JARQZJ010000125">
    <property type="protein sequence ID" value="KAK9890326.1"/>
    <property type="molecule type" value="Genomic_DNA"/>
</dbReference>
<dbReference type="InterPro" id="IPR050653">
    <property type="entry name" value="Prot_Inhib_GrowthFact_Antg"/>
</dbReference>
<protein>
    <recommendedName>
        <fullName evidence="4">Kazal-like domain-containing protein</fullName>
    </recommendedName>
</protein>
<keyword evidence="2" id="KW-0722">Serine protease inhibitor</keyword>
<reference evidence="5 6" key="1">
    <citation type="submission" date="2023-03" db="EMBL/GenBank/DDBJ databases">
        <title>Genome insight into feeding habits of ladybird beetles.</title>
        <authorList>
            <person name="Li H.-S."/>
            <person name="Huang Y.-H."/>
            <person name="Pang H."/>
        </authorList>
    </citation>
    <scope>NUCLEOTIDE SEQUENCE [LARGE SCALE GENOMIC DNA]</scope>
    <source>
        <strain evidence="5">SYSU_2023b</strain>
        <tissue evidence="5">Whole body</tissue>
    </source>
</reference>
<keyword evidence="6" id="KW-1185">Reference proteome</keyword>
<dbReference type="SUPFAM" id="SSF100895">
    <property type="entry name" value="Kazal-type serine protease inhibitors"/>
    <property type="match status" value="1"/>
</dbReference>
<evidence type="ECO:0000256" key="2">
    <source>
        <dbReference type="ARBA" id="ARBA00022900"/>
    </source>
</evidence>
<dbReference type="GO" id="GO:0030154">
    <property type="term" value="P:cell differentiation"/>
    <property type="evidence" value="ECO:0007669"/>
    <property type="project" value="TreeGrafter"/>
</dbReference>
<dbReference type="SMART" id="SM00280">
    <property type="entry name" value="KAZAL"/>
    <property type="match status" value="1"/>
</dbReference>
<organism evidence="5 6">
    <name type="scientific">Henosepilachna vigintioctopunctata</name>
    <dbReference type="NCBI Taxonomy" id="420089"/>
    <lineage>
        <taxon>Eukaryota</taxon>
        <taxon>Metazoa</taxon>
        <taxon>Ecdysozoa</taxon>
        <taxon>Arthropoda</taxon>
        <taxon>Hexapoda</taxon>
        <taxon>Insecta</taxon>
        <taxon>Pterygota</taxon>
        <taxon>Neoptera</taxon>
        <taxon>Endopterygota</taxon>
        <taxon>Coleoptera</taxon>
        <taxon>Polyphaga</taxon>
        <taxon>Cucujiformia</taxon>
        <taxon>Coccinelloidea</taxon>
        <taxon>Coccinellidae</taxon>
        <taxon>Epilachninae</taxon>
        <taxon>Epilachnini</taxon>
        <taxon>Henosepilachna</taxon>
    </lineage>
</organism>
<dbReference type="PROSITE" id="PS51465">
    <property type="entry name" value="KAZAL_2"/>
    <property type="match status" value="1"/>
</dbReference>
<dbReference type="Proteomes" id="UP001431783">
    <property type="component" value="Unassembled WGS sequence"/>
</dbReference>
<dbReference type="Pfam" id="PF07648">
    <property type="entry name" value="Kazal_2"/>
    <property type="match status" value="1"/>
</dbReference>
<dbReference type="Gene3D" id="3.30.60.30">
    <property type="match status" value="1"/>
</dbReference>
<dbReference type="AlphaFoldDB" id="A0AAW1VDB2"/>
<dbReference type="InterPro" id="IPR002350">
    <property type="entry name" value="Kazal_dom"/>
</dbReference>
<dbReference type="InterPro" id="IPR036058">
    <property type="entry name" value="Kazal_dom_sf"/>
</dbReference>
<comment type="caution">
    <text evidence="5">The sequence shown here is derived from an EMBL/GenBank/DDBJ whole genome shotgun (WGS) entry which is preliminary data.</text>
</comment>
<evidence type="ECO:0000313" key="6">
    <source>
        <dbReference type="Proteomes" id="UP001431783"/>
    </source>
</evidence>
<sequence length="95" mass="10552">MCPLSFISLIQFEITHELSVILNEPCEKTFCAWGAHCITGVDGRALCQCPTECKKEVAEVCGSDGKTYENHCELRVASCKARQNTYVKYQGKCGK</sequence>
<dbReference type="PANTHER" id="PTHR10913:SF45">
    <property type="entry name" value="FOLLISTATIN, ISOFORM A-RELATED"/>
    <property type="match status" value="1"/>
</dbReference>